<accession>A0A4C1TYG8</accession>
<dbReference type="Proteomes" id="UP000299102">
    <property type="component" value="Unassembled WGS sequence"/>
</dbReference>
<sequence>MTYEITRCTGSRSTCANTNASALVSKRSGHGAGDAWRNRTVLWAVPRAPRRCPIHLRGVFRALELLPITQSRWKIIVMTDAEDFAPVAFVKHSKYNFHGLSRDKSLDINHRNRSAAGGWTARADSVPEKYIKVG</sequence>
<dbReference type="AlphaFoldDB" id="A0A4C1TYG8"/>
<reference evidence="1 2" key="1">
    <citation type="journal article" date="2019" name="Commun. Biol.">
        <title>The bagworm genome reveals a unique fibroin gene that provides high tensile strength.</title>
        <authorList>
            <person name="Kono N."/>
            <person name="Nakamura H."/>
            <person name="Ohtoshi R."/>
            <person name="Tomita M."/>
            <person name="Numata K."/>
            <person name="Arakawa K."/>
        </authorList>
    </citation>
    <scope>NUCLEOTIDE SEQUENCE [LARGE SCALE GENOMIC DNA]</scope>
</reference>
<gene>
    <name evidence="1" type="ORF">EVAR_83436_1</name>
</gene>
<keyword evidence="2" id="KW-1185">Reference proteome</keyword>
<comment type="caution">
    <text evidence="1">The sequence shown here is derived from an EMBL/GenBank/DDBJ whole genome shotgun (WGS) entry which is preliminary data.</text>
</comment>
<protein>
    <submittedName>
        <fullName evidence="1">Uncharacterized protein</fullName>
    </submittedName>
</protein>
<dbReference type="EMBL" id="BGZK01000104">
    <property type="protein sequence ID" value="GBP19123.1"/>
    <property type="molecule type" value="Genomic_DNA"/>
</dbReference>
<evidence type="ECO:0000313" key="2">
    <source>
        <dbReference type="Proteomes" id="UP000299102"/>
    </source>
</evidence>
<evidence type="ECO:0000313" key="1">
    <source>
        <dbReference type="EMBL" id="GBP19123.1"/>
    </source>
</evidence>
<proteinExistence type="predicted"/>
<name>A0A4C1TYG8_EUMVA</name>
<organism evidence="1 2">
    <name type="scientific">Eumeta variegata</name>
    <name type="common">Bagworm moth</name>
    <name type="synonym">Eumeta japonica</name>
    <dbReference type="NCBI Taxonomy" id="151549"/>
    <lineage>
        <taxon>Eukaryota</taxon>
        <taxon>Metazoa</taxon>
        <taxon>Ecdysozoa</taxon>
        <taxon>Arthropoda</taxon>
        <taxon>Hexapoda</taxon>
        <taxon>Insecta</taxon>
        <taxon>Pterygota</taxon>
        <taxon>Neoptera</taxon>
        <taxon>Endopterygota</taxon>
        <taxon>Lepidoptera</taxon>
        <taxon>Glossata</taxon>
        <taxon>Ditrysia</taxon>
        <taxon>Tineoidea</taxon>
        <taxon>Psychidae</taxon>
        <taxon>Oiketicinae</taxon>
        <taxon>Eumeta</taxon>
    </lineage>
</organism>